<evidence type="ECO:0000256" key="1">
    <source>
        <dbReference type="ARBA" id="ARBA00022723"/>
    </source>
</evidence>
<gene>
    <name evidence="4" type="ORF">GMD59_17295</name>
</gene>
<evidence type="ECO:0000256" key="2">
    <source>
        <dbReference type="ARBA" id="ARBA00022833"/>
    </source>
</evidence>
<evidence type="ECO:0000313" key="4">
    <source>
        <dbReference type="EMBL" id="MTS29023.1"/>
    </source>
</evidence>
<dbReference type="InterPro" id="IPR011051">
    <property type="entry name" value="RmlC_Cupin_sf"/>
</dbReference>
<reference evidence="4 5" key="1">
    <citation type="journal article" date="2019" name="Nat. Med.">
        <title>A library of human gut bacterial isolates paired with longitudinal multiomics data enables mechanistic microbiome research.</title>
        <authorList>
            <person name="Poyet M."/>
            <person name="Groussin M."/>
            <person name="Gibbons S.M."/>
            <person name="Avila-Pacheco J."/>
            <person name="Jiang X."/>
            <person name="Kearney S.M."/>
            <person name="Perrotta A.R."/>
            <person name="Berdy B."/>
            <person name="Zhao S."/>
            <person name="Lieberman T.D."/>
            <person name="Swanson P.K."/>
            <person name="Smith M."/>
            <person name="Roesemann S."/>
            <person name="Alexander J.E."/>
            <person name="Rich S.A."/>
            <person name="Livny J."/>
            <person name="Vlamakis H."/>
            <person name="Clish C."/>
            <person name="Bullock K."/>
            <person name="Deik A."/>
            <person name="Scott J."/>
            <person name="Pierce K.A."/>
            <person name="Xavier R.J."/>
            <person name="Alm E.J."/>
        </authorList>
    </citation>
    <scope>NUCLEOTIDE SEQUENCE [LARGE SCALE GENOMIC DNA]</scope>
    <source>
        <strain evidence="4 5">BIOML-A4</strain>
    </source>
</reference>
<dbReference type="InterPro" id="IPR051804">
    <property type="entry name" value="Carb_Metab_Reg_Kinase/Isom"/>
</dbReference>
<organism evidence="4 5">
    <name type="scientific">Ruthenibacterium lactatiformans</name>
    <dbReference type="NCBI Taxonomy" id="1550024"/>
    <lineage>
        <taxon>Bacteria</taxon>
        <taxon>Bacillati</taxon>
        <taxon>Bacillota</taxon>
        <taxon>Clostridia</taxon>
        <taxon>Eubacteriales</taxon>
        <taxon>Oscillospiraceae</taxon>
        <taxon>Ruthenibacterium</taxon>
    </lineage>
</organism>
<dbReference type="RefSeq" id="WP_009326183.1">
    <property type="nucleotide sequence ID" value="NZ_WMZN01000051.1"/>
</dbReference>
<keyword evidence="1 3" id="KW-0479">Metal-binding</keyword>
<dbReference type="Proteomes" id="UP000472755">
    <property type="component" value="Unassembled WGS sequence"/>
</dbReference>
<dbReference type="Gene3D" id="2.60.120.10">
    <property type="entry name" value="Jelly Rolls"/>
    <property type="match status" value="2"/>
</dbReference>
<keyword evidence="4" id="KW-0413">Isomerase</keyword>
<accession>A0A6L6LW10</accession>
<dbReference type="EMBL" id="WMZU01000046">
    <property type="protein sequence ID" value="MTS29023.1"/>
    <property type="molecule type" value="Genomic_DNA"/>
</dbReference>
<dbReference type="AlphaFoldDB" id="A0A6L6LW10"/>
<feature type="binding site" evidence="3">
    <location>
        <position position="190"/>
    </location>
    <ligand>
        <name>Zn(2+)</name>
        <dbReference type="ChEBI" id="CHEBI:29105"/>
    </ligand>
</feature>
<proteinExistence type="predicted"/>
<comment type="caution">
    <text evidence="4">The sequence shown here is derived from an EMBL/GenBank/DDBJ whole genome shotgun (WGS) entry which is preliminary data.</text>
</comment>
<name>A0A6L6LW10_9FIRM</name>
<dbReference type="GO" id="GO:0005975">
    <property type="term" value="P:carbohydrate metabolic process"/>
    <property type="evidence" value="ECO:0007669"/>
    <property type="project" value="InterPro"/>
</dbReference>
<keyword evidence="2 3" id="KW-0862">Zinc</keyword>
<dbReference type="GO" id="GO:0004476">
    <property type="term" value="F:mannose-6-phosphate isomerase activity"/>
    <property type="evidence" value="ECO:0007669"/>
    <property type="project" value="InterPro"/>
</dbReference>
<feature type="binding site" evidence="3">
    <location>
        <position position="127"/>
    </location>
    <ligand>
        <name>Zn(2+)</name>
        <dbReference type="ChEBI" id="CHEBI:29105"/>
    </ligand>
</feature>
<dbReference type="InterPro" id="IPR014628">
    <property type="entry name" value="Man6P_isomerase_Firm_short"/>
</dbReference>
<dbReference type="SUPFAM" id="SSF51182">
    <property type="entry name" value="RmlC-like cupins"/>
    <property type="match status" value="1"/>
</dbReference>
<feature type="binding site" evidence="3">
    <location>
        <position position="109"/>
    </location>
    <ligand>
        <name>Zn(2+)</name>
        <dbReference type="ChEBI" id="CHEBI:29105"/>
    </ligand>
</feature>
<dbReference type="PANTHER" id="PTHR42742:SF3">
    <property type="entry name" value="FRUCTOKINASE"/>
    <property type="match status" value="1"/>
</dbReference>
<protein>
    <submittedName>
        <fullName evidence="4">Mannose-6-phosphate isomerase</fullName>
    </submittedName>
</protein>
<comment type="cofactor">
    <cofactor evidence="3">
        <name>Zn(2+)</name>
        <dbReference type="ChEBI" id="CHEBI:29105"/>
    </cofactor>
    <text evidence="3">Binds 1 zinc ion per subunit.</text>
</comment>
<sequence>MKPELWEQPIFFARNRVSRVYRGGLLFSNFLGDAKEDGFYPEEWIASNVRALNSGHTDPLEGISRTEESGIPFSKLLSETPEKYLGNRQDIGVLVKFLDSAIRLPMQVHPTREFAQKNFHSSYGKAEAWLILETRKDACIYFGFSRSVSRQEFEAAVLQSATDKNCMTQFVNRIPVQPGDIFFVPAGVIHAIGAGCLLLEAQEPTDFTIQPEEWCGDYHLNTQEMYLGLSPNTALDCFDFSRYGQSVAAAGKKVPVTLQETAGTRHERLIGADDTPCFRMERYILTGGTAPLDHPAGIYIITHGSGTITGSNYKRPVGRGNYFFLPAHAAEHFTIQGNLELICCVGG</sequence>
<dbReference type="GO" id="GO:0046872">
    <property type="term" value="F:metal ion binding"/>
    <property type="evidence" value="ECO:0007669"/>
    <property type="project" value="UniProtKB-KW"/>
</dbReference>
<dbReference type="PIRSF" id="PIRSF036894">
    <property type="entry name" value="PMI_Firm_short"/>
    <property type="match status" value="1"/>
</dbReference>
<evidence type="ECO:0000313" key="5">
    <source>
        <dbReference type="Proteomes" id="UP000472755"/>
    </source>
</evidence>
<dbReference type="InterPro" id="IPR014710">
    <property type="entry name" value="RmlC-like_jellyroll"/>
</dbReference>
<dbReference type="PANTHER" id="PTHR42742">
    <property type="entry name" value="TRANSCRIPTIONAL REPRESSOR MPRA"/>
    <property type="match status" value="1"/>
</dbReference>
<dbReference type="CDD" id="cd07010">
    <property type="entry name" value="cupin_PMI_type_I_N_bac"/>
    <property type="match status" value="1"/>
</dbReference>
<evidence type="ECO:0000256" key="3">
    <source>
        <dbReference type="PIRSR" id="PIRSR036894-1"/>
    </source>
</evidence>